<keyword evidence="3" id="KW-1185">Reference proteome</keyword>
<reference evidence="3" key="1">
    <citation type="journal article" date="2019" name="Int. J. Syst. Evol. Microbiol.">
        <title>The Global Catalogue of Microorganisms (GCM) 10K type strain sequencing project: providing services to taxonomists for standard genome sequencing and annotation.</title>
        <authorList>
            <consortium name="The Broad Institute Genomics Platform"/>
            <consortium name="The Broad Institute Genome Sequencing Center for Infectious Disease"/>
            <person name="Wu L."/>
            <person name="Ma J."/>
        </authorList>
    </citation>
    <scope>NUCLEOTIDE SEQUENCE [LARGE SCALE GENOMIC DNA]</scope>
    <source>
        <strain evidence="3">JCM 17543</strain>
    </source>
</reference>
<dbReference type="EMBL" id="BAABBM010000001">
    <property type="protein sequence ID" value="GAA3900950.1"/>
    <property type="molecule type" value="Genomic_DNA"/>
</dbReference>
<keyword evidence="1" id="KW-0732">Signal</keyword>
<protein>
    <recommendedName>
        <fullName evidence="4">DUF481 domain-containing protein</fullName>
    </recommendedName>
</protein>
<dbReference type="RefSeq" id="WP_344699517.1">
    <property type="nucleotide sequence ID" value="NZ_BAABBM010000001.1"/>
</dbReference>
<proteinExistence type="predicted"/>
<sequence length="299" mass="33455">MLRSGELCIAVVTLTLLAMPVSANATELGPDARELIREAYPKERQSIVNVLKRLHPEATEEIDKLVREIDQQKKEKVERMGLIEGLRGEVAVGGFYSTGNTNEWGVSGTATIRREGKRWVNSLDLLADVKNEDHQKVTDRLAATYRLRRNFVGSNWFVAGGLSYERDSFVGFTQRLGQFVGPGYQISNGNRLKWDVTAGPGFRRTRFIDAPSESQFGLHARTTFAWQITDTLKFAESLSADLGKGDDSYLSTTSVTSDIYGGFALRLSFVAEYETQPPADRKKLDTYSRASVVYIFEPH</sequence>
<feature type="chain" id="PRO_5045195539" description="DUF481 domain-containing protein" evidence="1">
    <location>
        <begin position="26"/>
        <end position="299"/>
    </location>
</feature>
<evidence type="ECO:0008006" key="4">
    <source>
        <dbReference type="Google" id="ProtNLM"/>
    </source>
</evidence>
<name>A0ABP7LFK7_9SPHN</name>
<organism evidence="2 3">
    <name type="scientific">Sphingomonas limnosediminicola</name>
    <dbReference type="NCBI Taxonomy" id="940133"/>
    <lineage>
        <taxon>Bacteria</taxon>
        <taxon>Pseudomonadati</taxon>
        <taxon>Pseudomonadota</taxon>
        <taxon>Alphaproteobacteria</taxon>
        <taxon>Sphingomonadales</taxon>
        <taxon>Sphingomonadaceae</taxon>
        <taxon>Sphingomonas</taxon>
    </lineage>
</organism>
<evidence type="ECO:0000313" key="3">
    <source>
        <dbReference type="Proteomes" id="UP001500827"/>
    </source>
</evidence>
<accession>A0ABP7LFK7</accession>
<dbReference type="InterPro" id="IPR007433">
    <property type="entry name" value="DUF481"/>
</dbReference>
<feature type="signal peptide" evidence="1">
    <location>
        <begin position="1"/>
        <end position="25"/>
    </location>
</feature>
<evidence type="ECO:0000313" key="2">
    <source>
        <dbReference type="EMBL" id="GAA3900950.1"/>
    </source>
</evidence>
<dbReference type="Pfam" id="PF04338">
    <property type="entry name" value="DUF481"/>
    <property type="match status" value="1"/>
</dbReference>
<dbReference type="Proteomes" id="UP001500827">
    <property type="component" value="Unassembled WGS sequence"/>
</dbReference>
<evidence type="ECO:0000256" key="1">
    <source>
        <dbReference type="SAM" id="SignalP"/>
    </source>
</evidence>
<gene>
    <name evidence="2" type="ORF">GCM10022276_19700</name>
</gene>
<comment type="caution">
    <text evidence="2">The sequence shown here is derived from an EMBL/GenBank/DDBJ whole genome shotgun (WGS) entry which is preliminary data.</text>
</comment>